<dbReference type="CDD" id="cd01639">
    <property type="entry name" value="IMPase"/>
    <property type="match status" value="1"/>
</dbReference>
<keyword evidence="6 7" id="KW-0460">Magnesium</keyword>
<evidence type="ECO:0000313" key="9">
    <source>
        <dbReference type="EMBL" id="KEZ43871.1"/>
    </source>
</evidence>
<dbReference type="VEuPathDB" id="FungiDB:SAPIO_CDS4042"/>
<dbReference type="GO" id="GO:0046872">
    <property type="term" value="F:metal ion binding"/>
    <property type="evidence" value="ECO:0007669"/>
    <property type="project" value="UniProtKB-KW"/>
</dbReference>
<evidence type="ECO:0000313" key="10">
    <source>
        <dbReference type="Proteomes" id="UP000028545"/>
    </source>
</evidence>
<protein>
    <recommendedName>
        <fullName evidence="8">Inositol-1-monophosphatase</fullName>
        <ecNumber evidence="8">3.1.3.25</ecNumber>
    </recommendedName>
</protein>
<sequence>MSDLDLKAIRDKLVDIARVAGRMILDANFKQDFATDTKLNSVDIVTETDKAVEDYISTTLREAYPTISFMGEETWQPGTKVTDTPTFIVDPIDGTTNFVHSFPHACVSLGLSVSRVPVIGVIYNPFLDILYWAIKGQGAFMQTRPGGSTIDRRLPLAKNPTPLKGLDTALVAVEWPAARDGPNFEVKADTFRKLTASKETGGSMVHSLRSMGSAALNLAAVAAGQLDMYWEGGCYAWDVCAGWCILTEAGGLMVGGNPGVWEPGVDERKYLAVRAAPGGQREIVEEFWGVIGEGRMEYEH</sequence>
<evidence type="ECO:0000256" key="7">
    <source>
        <dbReference type="PIRSR" id="PIRSR600760-2"/>
    </source>
</evidence>
<feature type="binding site" evidence="7">
    <location>
        <position position="92"/>
    </location>
    <ligand>
        <name>Mg(2+)</name>
        <dbReference type="ChEBI" id="CHEBI:18420"/>
        <label>1</label>
        <note>catalytic</note>
    </ligand>
</feature>
<keyword evidence="10" id="KW-1185">Reference proteome</keyword>
<proteinExistence type="inferred from homology"/>
<name>A0A084G959_PSEDA</name>
<dbReference type="Gene3D" id="3.40.190.80">
    <property type="match status" value="1"/>
</dbReference>
<accession>A0A084G959</accession>
<dbReference type="InterPro" id="IPR020550">
    <property type="entry name" value="Inositol_monophosphatase_CS"/>
</dbReference>
<comment type="cofactor">
    <cofactor evidence="2 7 8">
        <name>Mg(2+)</name>
        <dbReference type="ChEBI" id="CHEBI:18420"/>
    </cofactor>
</comment>
<dbReference type="Pfam" id="PF00459">
    <property type="entry name" value="Inositol_P"/>
    <property type="match status" value="1"/>
</dbReference>
<dbReference type="GO" id="GO:0046854">
    <property type="term" value="P:phosphatidylinositol phosphate biosynthetic process"/>
    <property type="evidence" value="ECO:0007669"/>
    <property type="project" value="InterPro"/>
</dbReference>
<dbReference type="PRINTS" id="PR00377">
    <property type="entry name" value="IMPHPHTASES"/>
</dbReference>
<keyword evidence="4 7" id="KW-0479">Metal-binding</keyword>
<evidence type="ECO:0000256" key="2">
    <source>
        <dbReference type="ARBA" id="ARBA00001946"/>
    </source>
</evidence>
<keyword evidence="5 8" id="KW-0378">Hydrolase</keyword>
<dbReference type="GeneID" id="27723114"/>
<dbReference type="InterPro" id="IPR000760">
    <property type="entry name" value="Inositol_monophosphatase-like"/>
</dbReference>
<evidence type="ECO:0000256" key="3">
    <source>
        <dbReference type="ARBA" id="ARBA00009759"/>
    </source>
</evidence>
<dbReference type="Gene3D" id="3.30.540.10">
    <property type="entry name" value="Fructose-1,6-Bisphosphatase, subunit A, domain 1"/>
    <property type="match status" value="1"/>
</dbReference>
<evidence type="ECO:0000256" key="1">
    <source>
        <dbReference type="ARBA" id="ARBA00001033"/>
    </source>
</evidence>
<dbReference type="RefSeq" id="XP_016643670.1">
    <property type="nucleotide sequence ID" value="XM_016786694.1"/>
</dbReference>
<feature type="binding site" evidence="7">
    <location>
        <position position="72"/>
    </location>
    <ligand>
        <name>Mg(2+)</name>
        <dbReference type="ChEBI" id="CHEBI:18420"/>
        <label>1</label>
        <note>catalytic</note>
    </ligand>
</feature>
<gene>
    <name evidence="9" type="ORF">SAPIO_CDS4042</name>
</gene>
<organism evidence="9 10">
    <name type="scientific">Pseudallescheria apiosperma</name>
    <name type="common">Scedosporium apiospermum</name>
    <dbReference type="NCBI Taxonomy" id="563466"/>
    <lineage>
        <taxon>Eukaryota</taxon>
        <taxon>Fungi</taxon>
        <taxon>Dikarya</taxon>
        <taxon>Ascomycota</taxon>
        <taxon>Pezizomycotina</taxon>
        <taxon>Sordariomycetes</taxon>
        <taxon>Hypocreomycetidae</taxon>
        <taxon>Microascales</taxon>
        <taxon>Microascaceae</taxon>
        <taxon>Scedosporium</taxon>
    </lineage>
</organism>
<evidence type="ECO:0000256" key="5">
    <source>
        <dbReference type="ARBA" id="ARBA00022801"/>
    </source>
</evidence>
<dbReference type="InterPro" id="IPR033942">
    <property type="entry name" value="IMPase"/>
</dbReference>
<dbReference type="FunFam" id="3.40.190.80:FF:000012">
    <property type="entry name" value="Inositol-1-monophosphatase"/>
    <property type="match status" value="1"/>
</dbReference>
<dbReference type="SUPFAM" id="SSF56655">
    <property type="entry name" value="Carbohydrate phosphatase"/>
    <property type="match status" value="1"/>
</dbReference>
<dbReference type="FunFam" id="3.30.540.10:FF:000004">
    <property type="entry name" value="Inositol-1-monophosphatase"/>
    <property type="match status" value="1"/>
</dbReference>
<dbReference type="InterPro" id="IPR020583">
    <property type="entry name" value="Inositol_monoP_metal-BS"/>
</dbReference>
<comment type="pathway">
    <text evidence="8">Polyol metabolism; myo-inositol biosynthesis; myo-inositol from D-glucose 6-phosphate: step 2/2.</text>
</comment>
<dbReference type="KEGG" id="sapo:SAPIO_CDS4042"/>
<dbReference type="GO" id="GO:0006021">
    <property type="term" value="P:inositol biosynthetic process"/>
    <property type="evidence" value="ECO:0007669"/>
    <property type="project" value="UniProtKB-UniPathway"/>
</dbReference>
<comment type="caution">
    <text evidence="9">The sequence shown here is derived from an EMBL/GenBank/DDBJ whole genome shotgun (WGS) entry which is preliminary data.</text>
</comment>
<dbReference type="OrthoDB" id="10254945at2759"/>
<comment type="similarity">
    <text evidence="3 8">Belongs to the inositol monophosphatase superfamily.</text>
</comment>
<reference evidence="9 10" key="1">
    <citation type="journal article" date="2014" name="Genome Announc.">
        <title>Draft genome sequence of the pathogenic fungus Scedosporium apiospermum.</title>
        <authorList>
            <person name="Vandeputte P."/>
            <person name="Ghamrawi S."/>
            <person name="Rechenmann M."/>
            <person name="Iltis A."/>
            <person name="Giraud S."/>
            <person name="Fleury M."/>
            <person name="Thornton C."/>
            <person name="Delhaes L."/>
            <person name="Meyer W."/>
            <person name="Papon N."/>
            <person name="Bouchara J.P."/>
        </authorList>
    </citation>
    <scope>NUCLEOTIDE SEQUENCE [LARGE SCALE GENOMIC DNA]</scope>
    <source>
        <strain evidence="9 10">IHEM 14462</strain>
    </source>
</reference>
<dbReference type="PANTHER" id="PTHR20854:SF4">
    <property type="entry name" value="INOSITOL-1-MONOPHOSPHATASE-RELATED"/>
    <property type="match status" value="1"/>
</dbReference>
<dbReference type="PROSITE" id="PS00629">
    <property type="entry name" value="IMP_1"/>
    <property type="match status" value="1"/>
</dbReference>
<comment type="catalytic activity">
    <reaction evidence="1 8">
        <text>a myo-inositol phosphate + H2O = myo-inositol + phosphate</text>
        <dbReference type="Rhea" id="RHEA:24056"/>
        <dbReference type="ChEBI" id="CHEBI:15377"/>
        <dbReference type="ChEBI" id="CHEBI:17268"/>
        <dbReference type="ChEBI" id="CHEBI:43474"/>
        <dbReference type="ChEBI" id="CHEBI:84139"/>
        <dbReference type="EC" id="3.1.3.25"/>
    </reaction>
</comment>
<feature type="binding site" evidence="7">
    <location>
        <position position="90"/>
    </location>
    <ligand>
        <name>Mg(2+)</name>
        <dbReference type="ChEBI" id="CHEBI:18420"/>
        <label>2</label>
    </ligand>
</feature>
<dbReference type="EMBL" id="JOWA01000090">
    <property type="protein sequence ID" value="KEZ43871.1"/>
    <property type="molecule type" value="Genomic_DNA"/>
</dbReference>
<evidence type="ECO:0000256" key="6">
    <source>
        <dbReference type="ARBA" id="ARBA00022842"/>
    </source>
</evidence>
<dbReference type="OMA" id="ERGLHPW"/>
<dbReference type="GO" id="GO:0007165">
    <property type="term" value="P:signal transduction"/>
    <property type="evidence" value="ECO:0007669"/>
    <property type="project" value="TreeGrafter"/>
</dbReference>
<dbReference type="EC" id="3.1.3.25" evidence="8"/>
<dbReference type="PANTHER" id="PTHR20854">
    <property type="entry name" value="INOSITOL MONOPHOSPHATASE"/>
    <property type="match status" value="1"/>
</dbReference>
<dbReference type="AlphaFoldDB" id="A0A084G959"/>
<feature type="binding site" evidence="7">
    <location>
        <position position="238"/>
    </location>
    <ligand>
        <name>Mg(2+)</name>
        <dbReference type="ChEBI" id="CHEBI:18420"/>
        <label>1</label>
        <note>catalytic</note>
    </ligand>
</feature>
<dbReference type="Proteomes" id="UP000028545">
    <property type="component" value="Unassembled WGS sequence"/>
</dbReference>
<feature type="binding site" evidence="7">
    <location>
        <position position="93"/>
    </location>
    <ligand>
        <name>Mg(2+)</name>
        <dbReference type="ChEBI" id="CHEBI:18420"/>
        <label>2</label>
    </ligand>
</feature>
<evidence type="ECO:0000256" key="8">
    <source>
        <dbReference type="RuleBase" id="RU364068"/>
    </source>
</evidence>
<dbReference type="PROSITE" id="PS00630">
    <property type="entry name" value="IMP_2"/>
    <property type="match status" value="1"/>
</dbReference>
<dbReference type="GO" id="GO:0008934">
    <property type="term" value="F:inositol monophosphate 1-phosphatase activity"/>
    <property type="evidence" value="ECO:0007669"/>
    <property type="project" value="InterPro"/>
</dbReference>
<dbReference type="HOGENOM" id="CLU_044118_1_2_1"/>
<evidence type="ECO:0000256" key="4">
    <source>
        <dbReference type="ARBA" id="ARBA00022723"/>
    </source>
</evidence>
<dbReference type="UniPathway" id="UPA00823">
    <property type="reaction ID" value="UER00788"/>
</dbReference>